<organism evidence="2 3">
    <name type="scientific">Aneurinibacillus aneurinilyticus</name>
    <name type="common">Bacillus aneurinolyticus</name>
    <dbReference type="NCBI Taxonomy" id="1391"/>
    <lineage>
        <taxon>Bacteria</taxon>
        <taxon>Bacillati</taxon>
        <taxon>Bacillota</taxon>
        <taxon>Bacilli</taxon>
        <taxon>Bacillales</taxon>
        <taxon>Paenibacillaceae</taxon>
        <taxon>Aneurinibacillus group</taxon>
        <taxon>Aneurinibacillus</taxon>
    </lineage>
</organism>
<reference evidence="2 3" key="1">
    <citation type="submission" date="2020-04" db="EMBL/GenBank/DDBJ databases">
        <authorList>
            <person name="Hitch T.C.A."/>
            <person name="Wylensek D."/>
            <person name="Clavel T."/>
        </authorList>
    </citation>
    <scope>NUCLEOTIDE SEQUENCE [LARGE SCALE GENOMIC DNA]</scope>
    <source>
        <strain evidence="2 3">WB01_D5_05</strain>
    </source>
</reference>
<dbReference type="OrthoDB" id="3538665at2"/>
<evidence type="ECO:0000259" key="1">
    <source>
        <dbReference type="Pfam" id="PF01526"/>
    </source>
</evidence>
<dbReference type="InterPro" id="IPR002513">
    <property type="entry name" value="Tn3_Tnp_DDE_dom"/>
</dbReference>
<comment type="caution">
    <text evidence="2">The sequence shown here is derived from an EMBL/GenBank/DDBJ whole genome shotgun (WGS) entry which is preliminary data.</text>
</comment>
<gene>
    <name evidence="2" type="ORF">HF838_18280</name>
</gene>
<dbReference type="Pfam" id="PF01526">
    <property type="entry name" value="DDE_Tnp_Tn3"/>
    <property type="match status" value="1"/>
</dbReference>
<dbReference type="GO" id="GO:0004803">
    <property type="term" value="F:transposase activity"/>
    <property type="evidence" value="ECO:0007669"/>
    <property type="project" value="InterPro"/>
</dbReference>
<protein>
    <submittedName>
        <fullName evidence="2">Transposase</fullName>
    </submittedName>
</protein>
<dbReference type="GO" id="GO:0006313">
    <property type="term" value="P:DNA transposition"/>
    <property type="evidence" value="ECO:0007669"/>
    <property type="project" value="InterPro"/>
</dbReference>
<evidence type="ECO:0000313" key="2">
    <source>
        <dbReference type="EMBL" id="NMF00178.1"/>
    </source>
</evidence>
<dbReference type="Proteomes" id="UP000561326">
    <property type="component" value="Unassembled WGS sequence"/>
</dbReference>
<accession>A0A848D263</accession>
<proteinExistence type="predicted"/>
<sequence length="51" mass="6061">MKYKHIDSLFSDTIDWDLIELHWKDLLRMVLSIKHGKISSAMLLRKLGNYS</sequence>
<dbReference type="EMBL" id="JABAGO010000040">
    <property type="protein sequence ID" value="NMF00178.1"/>
    <property type="molecule type" value="Genomic_DNA"/>
</dbReference>
<dbReference type="AlphaFoldDB" id="A0A848D263"/>
<evidence type="ECO:0000313" key="3">
    <source>
        <dbReference type="Proteomes" id="UP000561326"/>
    </source>
</evidence>
<name>A0A848D263_ANEAE</name>
<feature type="domain" description="Tn3 transposase DDE" evidence="1">
    <location>
        <begin position="2"/>
        <end position="51"/>
    </location>
</feature>